<gene>
    <name evidence="8" type="ORF">HMPREF0731_3246</name>
</gene>
<evidence type="ECO:0000256" key="1">
    <source>
        <dbReference type="ARBA" id="ARBA00004370"/>
    </source>
</evidence>
<evidence type="ECO:0000313" key="9">
    <source>
        <dbReference type="Proteomes" id="UP000005324"/>
    </source>
</evidence>
<evidence type="ECO:0000256" key="6">
    <source>
        <dbReference type="ARBA" id="ARBA00023136"/>
    </source>
</evidence>
<dbReference type="Proteomes" id="UP000005324">
    <property type="component" value="Unassembled WGS sequence"/>
</dbReference>
<sequence length="158" mass="17160">MPLLRPGGGSLAGPWSRPPVRIYQPSRSVLQSGSGRGEWLLEFPPSAPPLRDPLTGWIGSADPLAQLRLRFPDRESAVAFAERHGWPHEVVEPAPRGLRYRSYAEQLRCDLSGAIARVQPWLAPGPLATGPAEDPVERASRDSFPASDPPAWTGTQIA</sequence>
<keyword evidence="5" id="KW-0249">Electron transport</keyword>
<dbReference type="GO" id="GO:0016020">
    <property type="term" value="C:membrane"/>
    <property type="evidence" value="ECO:0007669"/>
    <property type="project" value="UniProtKB-SubCell"/>
</dbReference>
<accession>D5RQ84</accession>
<protein>
    <submittedName>
        <fullName evidence="8">ETC complex I subunit conserved region</fullName>
    </submittedName>
</protein>
<proteinExistence type="predicted"/>
<evidence type="ECO:0000256" key="4">
    <source>
        <dbReference type="ARBA" id="ARBA00022946"/>
    </source>
</evidence>
<keyword evidence="4" id="KW-0809">Transit peptide</keyword>
<keyword evidence="2" id="KW-0813">Transport</keyword>
<evidence type="ECO:0000256" key="5">
    <source>
        <dbReference type="ARBA" id="ARBA00022982"/>
    </source>
</evidence>
<comment type="subcellular location">
    <subcellularLocation>
        <location evidence="1">Membrane</location>
    </subcellularLocation>
</comment>
<comment type="caution">
    <text evidence="8">The sequence shown here is derived from an EMBL/GenBank/DDBJ whole genome shotgun (WGS) entry which is preliminary data.</text>
</comment>
<dbReference type="HOGENOM" id="CLU_1668076_0_0_5"/>
<dbReference type="Gene3D" id="3.30.160.190">
    <property type="entry name" value="atu1810 like domain"/>
    <property type="match status" value="1"/>
</dbReference>
<dbReference type="InterPro" id="IPR006885">
    <property type="entry name" value="NADH_UbQ_FeS_4_mit-like"/>
</dbReference>
<keyword evidence="9" id="KW-1185">Reference proteome</keyword>
<dbReference type="EMBL" id="ADVL01000657">
    <property type="protein sequence ID" value="EFH10542.1"/>
    <property type="molecule type" value="Genomic_DNA"/>
</dbReference>
<evidence type="ECO:0000313" key="8">
    <source>
        <dbReference type="EMBL" id="EFH10542.1"/>
    </source>
</evidence>
<organism evidence="8 9">
    <name type="scientific">Pseudoroseomonas cervicalis ATCC 49957</name>
    <dbReference type="NCBI Taxonomy" id="525371"/>
    <lineage>
        <taxon>Bacteria</taxon>
        <taxon>Pseudomonadati</taxon>
        <taxon>Pseudomonadota</taxon>
        <taxon>Alphaproteobacteria</taxon>
        <taxon>Acetobacterales</taxon>
        <taxon>Roseomonadaceae</taxon>
        <taxon>Roseomonas</taxon>
    </lineage>
</organism>
<reference evidence="8 9" key="1">
    <citation type="submission" date="2010-04" db="EMBL/GenBank/DDBJ databases">
        <authorList>
            <person name="Qin X."/>
            <person name="Bachman B."/>
            <person name="Battles P."/>
            <person name="Bell A."/>
            <person name="Bess C."/>
            <person name="Bickham C."/>
            <person name="Chaboub L."/>
            <person name="Chen D."/>
            <person name="Coyle M."/>
            <person name="Deiros D.R."/>
            <person name="Dinh H."/>
            <person name="Forbes L."/>
            <person name="Fowler G."/>
            <person name="Francisco L."/>
            <person name="Fu Q."/>
            <person name="Gubbala S."/>
            <person name="Hale W."/>
            <person name="Han Y."/>
            <person name="Hemphill L."/>
            <person name="Highlander S.K."/>
            <person name="Hirani K."/>
            <person name="Hogues M."/>
            <person name="Jackson L."/>
            <person name="Jakkamsetti A."/>
            <person name="Javaid M."/>
            <person name="Jiang H."/>
            <person name="Korchina V."/>
            <person name="Kovar C."/>
            <person name="Lara F."/>
            <person name="Lee S."/>
            <person name="Mata R."/>
            <person name="Mathew T."/>
            <person name="Moen C."/>
            <person name="Morales K."/>
            <person name="Munidasa M."/>
            <person name="Nazareth L."/>
            <person name="Ngo R."/>
            <person name="Nguyen L."/>
            <person name="Okwuonu G."/>
            <person name="Ongeri F."/>
            <person name="Patil S."/>
            <person name="Petrosino J."/>
            <person name="Pham C."/>
            <person name="Pham P."/>
            <person name="Pu L.-L."/>
            <person name="Puazo M."/>
            <person name="Raj R."/>
            <person name="Reid J."/>
            <person name="Rouhana J."/>
            <person name="Saada N."/>
            <person name="Shang Y."/>
            <person name="Simmons D."/>
            <person name="Thornton R."/>
            <person name="Warren J."/>
            <person name="Weissenberger G."/>
            <person name="Zhang J."/>
            <person name="Zhang L."/>
            <person name="Zhou C."/>
            <person name="Zhu D."/>
            <person name="Muzny D."/>
            <person name="Worley K."/>
            <person name="Gibbs R."/>
        </authorList>
    </citation>
    <scope>NUCLEOTIDE SEQUENCE [LARGE SCALE GENOMIC DNA]</scope>
    <source>
        <strain evidence="8 9">ATCC 49957</strain>
    </source>
</reference>
<name>D5RQ84_9PROT</name>
<dbReference type="GO" id="GO:0022900">
    <property type="term" value="P:electron transport chain"/>
    <property type="evidence" value="ECO:0007669"/>
    <property type="project" value="InterPro"/>
</dbReference>
<keyword evidence="6" id="KW-0472">Membrane</keyword>
<dbReference type="PANTHER" id="PTHR12219">
    <property type="entry name" value="NADH-UBIQUINONE OXIDOREDUCTASE"/>
    <property type="match status" value="1"/>
</dbReference>
<dbReference type="PANTHER" id="PTHR12219:SF8">
    <property type="entry name" value="NADH DEHYDROGENASE [UBIQUINONE] IRON-SULFUR PROTEIN 4, MITOCHONDRIAL"/>
    <property type="match status" value="1"/>
</dbReference>
<dbReference type="AlphaFoldDB" id="D5RQ84"/>
<feature type="region of interest" description="Disordered" evidence="7">
    <location>
        <begin position="122"/>
        <end position="158"/>
    </location>
</feature>
<keyword evidence="3" id="KW-0679">Respiratory chain</keyword>
<dbReference type="Pfam" id="PF04800">
    <property type="entry name" value="NDUS4"/>
    <property type="match status" value="1"/>
</dbReference>
<dbReference type="InterPro" id="IPR038532">
    <property type="entry name" value="NDUFS4-like_sf"/>
</dbReference>
<evidence type="ECO:0000256" key="2">
    <source>
        <dbReference type="ARBA" id="ARBA00022448"/>
    </source>
</evidence>
<evidence type="ECO:0000256" key="3">
    <source>
        <dbReference type="ARBA" id="ARBA00022660"/>
    </source>
</evidence>
<evidence type="ECO:0000256" key="7">
    <source>
        <dbReference type="SAM" id="MobiDB-lite"/>
    </source>
</evidence>